<dbReference type="GO" id="GO:0030687">
    <property type="term" value="C:preribosome, large subunit precursor"/>
    <property type="evidence" value="ECO:0007669"/>
    <property type="project" value="TreeGrafter"/>
</dbReference>
<dbReference type="GO" id="GO:0005730">
    <property type="term" value="C:nucleolus"/>
    <property type="evidence" value="ECO:0007669"/>
    <property type="project" value="TreeGrafter"/>
</dbReference>
<dbReference type="PANTHER" id="PTHR22734">
    <property type="entry name" value="U3 SMALL NUCLEOLAR RIBONUCLEOPROTEIN PROTEIN IMP4"/>
    <property type="match status" value="1"/>
</dbReference>
<dbReference type="SMART" id="SM00879">
    <property type="entry name" value="Brix"/>
    <property type="match status" value="1"/>
</dbReference>
<evidence type="ECO:0000313" key="3">
    <source>
        <dbReference type="EMBL" id="WFD36293.1"/>
    </source>
</evidence>
<dbReference type="InterPro" id="IPR044281">
    <property type="entry name" value="IMP4/RPF1"/>
</dbReference>
<dbReference type="InterPro" id="IPR007109">
    <property type="entry name" value="Brix"/>
</dbReference>
<evidence type="ECO:0000313" key="4">
    <source>
        <dbReference type="Proteomes" id="UP001219933"/>
    </source>
</evidence>
<sequence>MDGRAPDAQRTGNVSHIGNKAKRQELYAKYKKEKRKRKLARRLEIAKEERKSADGRKKRKERLKTNKPRTIENTRVYNPTVLNAANTHEGPKWMTVPKQGAGSAAEGMVDADEQPEDQDDDIDEDEEDDDEEDEEEDEDEDEDGDEEDDDEGPIAIEEDDDSAEAPQAGPDTAEIEADPRQAKYDVDDDPEANPSILITTSLPSNSTSPHLASANSRSHPAKRVREFVDELLNVFPGAEYRKRAKARGVGLGKICAWARARRYDMVVVVGESNKQPTMLTLVQLPLGPTALFRLTSISTGREIYGHARPTPHTPELILNNFTTALGHRLGGMLQHMFPKIPQLEGRQVVTAHNQRDYIFFRRHRYEFRSADKAALQEIGPRFTLKLVSMTSGLPKGAGAWDGRFIDELEDAPAAADEPKTDEAPGAHDPTDATEFKWTPRMGVSRRNFYL</sequence>
<dbReference type="Proteomes" id="UP001219933">
    <property type="component" value="Chromosome 4"/>
</dbReference>
<evidence type="ECO:0000259" key="2">
    <source>
        <dbReference type="PROSITE" id="PS50833"/>
    </source>
</evidence>
<feature type="compositionally biased region" description="Basic and acidic residues" evidence="1">
    <location>
        <begin position="416"/>
        <end position="434"/>
    </location>
</feature>
<feature type="domain" description="Brix" evidence="2">
    <location>
        <begin position="210"/>
        <end position="395"/>
    </location>
</feature>
<proteinExistence type="predicted"/>
<accession>A0AAF0F117</accession>
<dbReference type="PANTHER" id="PTHR22734:SF3">
    <property type="entry name" value="RIBOSOME PRODUCTION FACTOR 1"/>
    <property type="match status" value="1"/>
</dbReference>
<reference evidence="3" key="1">
    <citation type="submission" date="2023-03" db="EMBL/GenBank/DDBJ databases">
        <title>Mating type loci evolution in Malassezia.</title>
        <authorList>
            <person name="Coelho M.A."/>
        </authorList>
    </citation>
    <scope>NUCLEOTIDE SEQUENCE</scope>
    <source>
        <strain evidence="3">CBS 11721</strain>
    </source>
</reference>
<feature type="compositionally biased region" description="Acidic residues" evidence="1">
    <location>
        <begin position="109"/>
        <end position="163"/>
    </location>
</feature>
<name>A0AAF0F117_9BASI</name>
<feature type="compositionally biased region" description="Basic residues" evidence="1">
    <location>
        <begin position="31"/>
        <end position="40"/>
    </location>
</feature>
<dbReference type="GO" id="GO:0000470">
    <property type="term" value="P:maturation of LSU-rRNA"/>
    <property type="evidence" value="ECO:0007669"/>
    <property type="project" value="TreeGrafter"/>
</dbReference>
<keyword evidence="4" id="KW-1185">Reference proteome</keyword>
<gene>
    <name evidence="3" type="primary">RPF1</name>
    <name evidence="3" type="ORF">MCUN1_003172</name>
</gene>
<protein>
    <submittedName>
        <fullName evidence="3">Ribosome production factor 1</fullName>
    </submittedName>
</protein>
<dbReference type="GO" id="GO:0000460">
    <property type="term" value="P:maturation of 5.8S rRNA"/>
    <property type="evidence" value="ECO:0007669"/>
    <property type="project" value="TreeGrafter"/>
</dbReference>
<evidence type="ECO:0000256" key="1">
    <source>
        <dbReference type="SAM" id="MobiDB-lite"/>
    </source>
</evidence>
<feature type="compositionally biased region" description="Basic residues" evidence="1">
    <location>
        <begin position="56"/>
        <end position="67"/>
    </location>
</feature>
<feature type="region of interest" description="Disordered" evidence="1">
    <location>
        <begin position="1"/>
        <end position="218"/>
    </location>
</feature>
<organism evidence="3 4">
    <name type="scientific">Malassezia cuniculi</name>
    <dbReference type="NCBI Taxonomy" id="948313"/>
    <lineage>
        <taxon>Eukaryota</taxon>
        <taxon>Fungi</taxon>
        <taxon>Dikarya</taxon>
        <taxon>Basidiomycota</taxon>
        <taxon>Ustilaginomycotina</taxon>
        <taxon>Malasseziomycetes</taxon>
        <taxon>Malasseziales</taxon>
        <taxon>Malasseziaceae</taxon>
        <taxon>Malassezia</taxon>
    </lineage>
</organism>
<dbReference type="EMBL" id="CP119880">
    <property type="protein sequence ID" value="WFD36293.1"/>
    <property type="molecule type" value="Genomic_DNA"/>
</dbReference>
<dbReference type="Gene3D" id="3.40.50.10480">
    <property type="entry name" value="Probable brix-domain ribosomal biogenesis protein"/>
    <property type="match status" value="1"/>
</dbReference>
<feature type="compositionally biased region" description="Polar residues" evidence="1">
    <location>
        <begin position="71"/>
        <end position="86"/>
    </location>
</feature>
<feature type="compositionally biased region" description="Polar residues" evidence="1">
    <location>
        <begin position="196"/>
        <end position="218"/>
    </location>
</feature>
<dbReference type="PROSITE" id="PS50833">
    <property type="entry name" value="BRIX"/>
    <property type="match status" value="1"/>
</dbReference>
<dbReference type="AlphaFoldDB" id="A0AAF0F117"/>
<dbReference type="SUPFAM" id="SSF52954">
    <property type="entry name" value="Class II aaRS ABD-related"/>
    <property type="match status" value="1"/>
</dbReference>
<feature type="region of interest" description="Disordered" evidence="1">
    <location>
        <begin position="413"/>
        <end position="434"/>
    </location>
</feature>
<dbReference type="GO" id="GO:0042134">
    <property type="term" value="F:rRNA primary transcript binding"/>
    <property type="evidence" value="ECO:0007669"/>
    <property type="project" value="InterPro"/>
</dbReference>
<feature type="compositionally biased region" description="Basic and acidic residues" evidence="1">
    <location>
        <begin position="41"/>
        <end position="55"/>
    </location>
</feature>
<dbReference type="Pfam" id="PF04427">
    <property type="entry name" value="Brix"/>
    <property type="match status" value="1"/>
</dbReference>